<keyword evidence="4 11" id="KW-1133">Transmembrane helix</keyword>
<evidence type="ECO:0000256" key="6">
    <source>
        <dbReference type="ARBA" id="ARBA00023136"/>
    </source>
</evidence>
<protein>
    <recommendedName>
        <fullName evidence="12">G-protein coupled receptors family 1 profile domain-containing protein</fullName>
    </recommendedName>
</protein>
<feature type="transmembrane region" description="Helical" evidence="11">
    <location>
        <begin position="101"/>
        <end position="130"/>
    </location>
</feature>
<name>A0A3M6USX7_POCDA</name>
<dbReference type="Gene3D" id="1.20.1070.10">
    <property type="entry name" value="Rhodopsin 7-helix transmembrane proteins"/>
    <property type="match status" value="1"/>
</dbReference>
<feature type="domain" description="G-protein coupled receptors family 1 profile" evidence="12">
    <location>
        <begin position="80"/>
        <end position="334"/>
    </location>
</feature>
<dbReference type="PROSITE" id="PS00237">
    <property type="entry name" value="G_PROTEIN_RECEP_F1_1"/>
    <property type="match status" value="1"/>
</dbReference>
<feature type="transmembrane region" description="Helical" evidence="11">
    <location>
        <begin position="318"/>
        <end position="336"/>
    </location>
</feature>
<dbReference type="SUPFAM" id="SSF81321">
    <property type="entry name" value="Family A G protein-coupled receptor-like"/>
    <property type="match status" value="1"/>
</dbReference>
<keyword evidence="8" id="KW-0325">Glycoprotein</keyword>
<dbReference type="EMBL" id="RCHS01000826">
    <property type="protein sequence ID" value="RMX56677.1"/>
    <property type="molecule type" value="Genomic_DNA"/>
</dbReference>
<dbReference type="Proteomes" id="UP000275408">
    <property type="component" value="Unassembled WGS sequence"/>
</dbReference>
<dbReference type="AlphaFoldDB" id="A0A3M6USX7"/>
<feature type="transmembrane region" description="Helical" evidence="11">
    <location>
        <begin position="276"/>
        <end position="298"/>
    </location>
</feature>
<feature type="non-terminal residue" evidence="13">
    <location>
        <position position="1"/>
    </location>
</feature>
<dbReference type="PROSITE" id="PS50262">
    <property type="entry name" value="G_PROTEIN_RECEP_F1_2"/>
    <property type="match status" value="1"/>
</dbReference>
<evidence type="ECO:0000256" key="8">
    <source>
        <dbReference type="ARBA" id="ARBA00023180"/>
    </source>
</evidence>
<evidence type="ECO:0000256" key="10">
    <source>
        <dbReference type="RuleBase" id="RU000688"/>
    </source>
</evidence>
<evidence type="ECO:0000256" key="3">
    <source>
        <dbReference type="ARBA" id="ARBA00022692"/>
    </source>
</evidence>
<evidence type="ECO:0000256" key="5">
    <source>
        <dbReference type="ARBA" id="ARBA00023040"/>
    </source>
</evidence>
<dbReference type="InterPro" id="IPR017452">
    <property type="entry name" value="GPCR_Rhodpsn_7TM"/>
</dbReference>
<dbReference type="GO" id="GO:0004930">
    <property type="term" value="F:G protein-coupled receptor activity"/>
    <property type="evidence" value="ECO:0007669"/>
    <property type="project" value="UniProtKB-KW"/>
</dbReference>
<reference evidence="13 14" key="1">
    <citation type="journal article" date="2018" name="Sci. Rep.">
        <title>Comparative analysis of the Pocillopora damicornis genome highlights role of immune system in coral evolution.</title>
        <authorList>
            <person name="Cunning R."/>
            <person name="Bay R.A."/>
            <person name="Gillette P."/>
            <person name="Baker A.C."/>
            <person name="Traylor-Knowles N."/>
        </authorList>
    </citation>
    <scope>NUCLEOTIDE SEQUENCE [LARGE SCALE GENOMIC DNA]</scope>
    <source>
        <strain evidence="13">RSMAS</strain>
        <tissue evidence="13">Whole animal</tissue>
    </source>
</reference>
<evidence type="ECO:0000259" key="12">
    <source>
        <dbReference type="PROSITE" id="PS50262"/>
    </source>
</evidence>
<evidence type="ECO:0000256" key="11">
    <source>
        <dbReference type="SAM" id="Phobius"/>
    </source>
</evidence>
<dbReference type="PANTHER" id="PTHR24246">
    <property type="entry name" value="OLFACTORY RECEPTOR AND ADENOSINE RECEPTOR"/>
    <property type="match status" value="1"/>
</dbReference>
<keyword evidence="2" id="KW-1003">Cell membrane</keyword>
<keyword evidence="5 10" id="KW-0297">G-protein coupled receptor</keyword>
<feature type="transmembrane region" description="Helical" evidence="11">
    <location>
        <begin position="70"/>
        <end position="89"/>
    </location>
</feature>
<proteinExistence type="inferred from homology"/>
<dbReference type="STRING" id="46731.A0A3M6USX7"/>
<keyword evidence="9 10" id="KW-0807">Transducer</keyword>
<gene>
    <name evidence="13" type="ORF">pdam_00002436</name>
</gene>
<sequence>SRDDQEARKVAEFKPQSSTFRCAFVGKVGPKIFHLAMENSGVWEDKISNYTNVTDNSTASNVNLAEACTAFTMSFLTVLGNGLVVVAIAKDPFRELRTIPNYLILNLAVCDLIVGIPCELLLGLLHYFAFQEYEHFHLAVYTLMYFSMVASALTILTLAFERYIVVAAPLHSKDYLIYSHLKLAIAYIWLIAATVALLSLLNNGNTTEFRLIVTDAIGIPTMIFMILLYQRIFYLVRRCIRQDFEESTGSRVSLVRNVPQLFVGIDRREREVAVSVFLFVGVFFLCWAPCFVVENILFFGYVNKSNNIRDELKRVIDWARFLGLLNSMLNPVIYALRYDKFRNAVKAILCSSCYPTYVSPRW</sequence>
<dbReference type="InterPro" id="IPR000276">
    <property type="entry name" value="GPCR_Rhodpsn"/>
</dbReference>
<accession>A0A3M6USX7</accession>
<dbReference type="Pfam" id="PF00001">
    <property type="entry name" value="7tm_1"/>
    <property type="match status" value="2"/>
</dbReference>
<evidence type="ECO:0000256" key="1">
    <source>
        <dbReference type="ARBA" id="ARBA00004651"/>
    </source>
</evidence>
<comment type="subcellular location">
    <subcellularLocation>
        <location evidence="1">Cell membrane</location>
        <topology evidence="1">Multi-pass membrane protein</topology>
    </subcellularLocation>
</comment>
<evidence type="ECO:0000256" key="2">
    <source>
        <dbReference type="ARBA" id="ARBA00022475"/>
    </source>
</evidence>
<evidence type="ECO:0000313" key="13">
    <source>
        <dbReference type="EMBL" id="RMX56677.1"/>
    </source>
</evidence>
<comment type="caution">
    <text evidence="13">The sequence shown here is derived from an EMBL/GenBank/DDBJ whole genome shotgun (WGS) entry which is preliminary data.</text>
</comment>
<evidence type="ECO:0000256" key="7">
    <source>
        <dbReference type="ARBA" id="ARBA00023170"/>
    </source>
</evidence>
<feature type="transmembrane region" description="Helical" evidence="11">
    <location>
        <begin position="181"/>
        <end position="203"/>
    </location>
</feature>
<keyword evidence="14" id="KW-1185">Reference proteome</keyword>
<comment type="similarity">
    <text evidence="10">Belongs to the G-protein coupled receptor 1 family.</text>
</comment>
<dbReference type="OrthoDB" id="5954371at2759"/>
<evidence type="ECO:0000256" key="4">
    <source>
        <dbReference type="ARBA" id="ARBA00022989"/>
    </source>
</evidence>
<dbReference type="PANTHER" id="PTHR24246:SF27">
    <property type="entry name" value="ADENOSINE RECEPTOR, ISOFORM A"/>
    <property type="match status" value="1"/>
</dbReference>
<feature type="transmembrane region" description="Helical" evidence="11">
    <location>
        <begin position="209"/>
        <end position="229"/>
    </location>
</feature>
<keyword evidence="6 11" id="KW-0472">Membrane</keyword>
<dbReference type="GO" id="GO:0005886">
    <property type="term" value="C:plasma membrane"/>
    <property type="evidence" value="ECO:0007669"/>
    <property type="project" value="UniProtKB-SubCell"/>
</dbReference>
<dbReference type="PRINTS" id="PR00237">
    <property type="entry name" value="GPCRRHODOPSN"/>
</dbReference>
<evidence type="ECO:0000256" key="9">
    <source>
        <dbReference type="ARBA" id="ARBA00023224"/>
    </source>
</evidence>
<dbReference type="SMART" id="SM01381">
    <property type="entry name" value="7TM_GPCR_Srsx"/>
    <property type="match status" value="1"/>
</dbReference>
<dbReference type="CDD" id="cd00637">
    <property type="entry name" value="7tm_classA_rhodopsin-like"/>
    <property type="match status" value="1"/>
</dbReference>
<feature type="transmembrane region" description="Helical" evidence="11">
    <location>
        <begin position="136"/>
        <end position="160"/>
    </location>
</feature>
<keyword evidence="3 10" id="KW-0812">Transmembrane</keyword>
<feature type="non-terminal residue" evidence="13">
    <location>
        <position position="362"/>
    </location>
</feature>
<organism evidence="13 14">
    <name type="scientific">Pocillopora damicornis</name>
    <name type="common">Cauliflower coral</name>
    <name type="synonym">Millepora damicornis</name>
    <dbReference type="NCBI Taxonomy" id="46731"/>
    <lineage>
        <taxon>Eukaryota</taxon>
        <taxon>Metazoa</taxon>
        <taxon>Cnidaria</taxon>
        <taxon>Anthozoa</taxon>
        <taxon>Hexacorallia</taxon>
        <taxon>Scleractinia</taxon>
        <taxon>Astrocoeniina</taxon>
        <taxon>Pocilloporidae</taxon>
        <taxon>Pocillopora</taxon>
    </lineage>
</organism>
<keyword evidence="7 10" id="KW-0675">Receptor</keyword>
<evidence type="ECO:0000313" key="14">
    <source>
        <dbReference type="Proteomes" id="UP000275408"/>
    </source>
</evidence>